<dbReference type="RefSeq" id="WP_153548091.1">
    <property type="nucleotide sequence ID" value="NZ_WIXK01000005.1"/>
</dbReference>
<evidence type="ECO:0000313" key="5">
    <source>
        <dbReference type="Proteomes" id="UP000436694"/>
    </source>
</evidence>
<dbReference type="Pfam" id="PF05402">
    <property type="entry name" value="PqqD"/>
    <property type="match status" value="1"/>
</dbReference>
<evidence type="ECO:0000313" key="4">
    <source>
        <dbReference type="EMBL" id="MQY43195.1"/>
    </source>
</evidence>
<dbReference type="UniPathway" id="UPA00539"/>
<dbReference type="Gene3D" id="1.10.10.1150">
    <property type="entry name" value="Coenzyme PQQ synthesis protein D (PqqD)"/>
    <property type="match status" value="1"/>
</dbReference>
<dbReference type="Proteomes" id="UP000436694">
    <property type="component" value="Unassembled WGS sequence"/>
</dbReference>
<protein>
    <submittedName>
        <fullName evidence="4">Pyrroloquinoline quinone biosynthesis peptide chaperone PqqD</fullName>
    </submittedName>
</protein>
<dbReference type="InterPro" id="IPR041881">
    <property type="entry name" value="PqqD_sf"/>
</dbReference>
<evidence type="ECO:0000256" key="1">
    <source>
        <dbReference type="ARBA" id="ARBA00004886"/>
    </source>
</evidence>
<dbReference type="InterPro" id="IPR022479">
    <property type="entry name" value="PqqD_bac"/>
</dbReference>
<keyword evidence="5" id="KW-1185">Reference proteome</keyword>
<comment type="subunit">
    <text evidence="2">Monomer. Interacts with PqqE.</text>
</comment>
<evidence type="ECO:0000256" key="3">
    <source>
        <dbReference type="ARBA" id="ARBA00022905"/>
    </source>
</evidence>
<sequence>MDLAFAKADCPVLPRGVRMHEDRVRGGMVLLAPEKAVALDPIGIAILSRVDGVSCFGDIISDLAETYNAPVDQIEKDVQAFLVGLRARMFVSVVS</sequence>
<dbReference type="NCBIfam" id="TIGR03859">
    <property type="entry name" value="PQQ_PqqD"/>
    <property type="match status" value="1"/>
</dbReference>
<dbReference type="InterPro" id="IPR008792">
    <property type="entry name" value="PQQD"/>
</dbReference>
<comment type="caution">
    <text evidence="4">The sequence shown here is derived from an EMBL/GenBank/DDBJ whole genome shotgun (WGS) entry which is preliminary data.</text>
</comment>
<accession>A0A844AM48</accession>
<organism evidence="4 5">
    <name type="scientific">Tritonibacter aquimaris</name>
    <dbReference type="NCBI Taxonomy" id="2663379"/>
    <lineage>
        <taxon>Bacteria</taxon>
        <taxon>Pseudomonadati</taxon>
        <taxon>Pseudomonadota</taxon>
        <taxon>Alphaproteobacteria</taxon>
        <taxon>Rhodobacterales</taxon>
        <taxon>Paracoccaceae</taxon>
        <taxon>Tritonibacter</taxon>
    </lineage>
</organism>
<name>A0A844AM48_9RHOB</name>
<dbReference type="GO" id="GO:0018189">
    <property type="term" value="P:pyrroloquinoline quinone biosynthetic process"/>
    <property type="evidence" value="ECO:0007669"/>
    <property type="project" value="UniProtKB-UniPathway"/>
</dbReference>
<gene>
    <name evidence="4" type="primary">pqqD</name>
    <name evidence="4" type="ORF">GG681_11135</name>
</gene>
<dbReference type="GO" id="GO:0048038">
    <property type="term" value="F:quinone binding"/>
    <property type="evidence" value="ECO:0007669"/>
    <property type="project" value="InterPro"/>
</dbReference>
<keyword evidence="3" id="KW-0884">PQQ biosynthesis</keyword>
<dbReference type="AlphaFoldDB" id="A0A844AM48"/>
<evidence type="ECO:0000256" key="2">
    <source>
        <dbReference type="ARBA" id="ARBA00011741"/>
    </source>
</evidence>
<proteinExistence type="predicted"/>
<comment type="pathway">
    <text evidence="1">Cofactor biosynthesis; pyrroloquinoline quinone biosynthesis.</text>
</comment>
<reference evidence="4 5" key="1">
    <citation type="submission" date="2019-10" db="EMBL/GenBank/DDBJ databases">
        <title>Epibacterium sp. nov., isolated from seawater.</title>
        <authorList>
            <person name="Zhang X."/>
            <person name="Li N."/>
        </authorList>
    </citation>
    <scope>NUCLEOTIDE SEQUENCE [LARGE SCALE GENOMIC DNA]</scope>
    <source>
        <strain evidence="4 5">SM1969</strain>
    </source>
</reference>
<dbReference type="EMBL" id="WIXK01000005">
    <property type="protein sequence ID" value="MQY43195.1"/>
    <property type="molecule type" value="Genomic_DNA"/>
</dbReference>